<keyword evidence="3" id="KW-1185">Reference proteome</keyword>
<keyword evidence="1" id="KW-0812">Transmembrane</keyword>
<evidence type="ECO:0000256" key="1">
    <source>
        <dbReference type="SAM" id="Phobius"/>
    </source>
</evidence>
<sequence length="69" mass="7571">MIEGIPHELLAVFGMGVIGFVGSTVLLELKQPNMIIGWNIILSLAAAVVTLKYVWDKTRAIGAIFHVFF</sequence>
<reference evidence="2" key="1">
    <citation type="submission" date="2020-09" db="EMBL/GenBank/DDBJ databases">
        <title>Draft Genome Sequence of Paenibacillus sp. WST5.</title>
        <authorList>
            <person name="Bao Z."/>
        </authorList>
    </citation>
    <scope>NUCLEOTIDE SEQUENCE</scope>
    <source>
        <strain evidence="2">WST5</strain>
    </source>
</reference>
<feature type="transmembrane region" description="Helical" evidence="1">
    <location>
        <begin position="35"/>
        <end position="55"/>
    </location>
</feature>
<keyword evidence="1" id="KW-1133">Transmembrane helix</keyword>
<dbReference type="Proteomes" id="UP000650466">
    <property type="component" value="Unassembled WGS sequence"/>
</dbReference>
<accession>A0A926QKA0</accession>
<dbReference type="AlphaFoldDB" id="A0A926QKA0"/>
<keyword evidence="1" id="KW-0472">Membrane</keyword>
<proteinExistence type="predicted"/>
<protein>
    <submittedName>
        <fullName evidence="2">Uncharacterized protein</fullName>
    </submittedName>
</protein>
<evidence type="ECO:0000313" key="2">
    <source>
        <dbReference type="EMBL" id="MBD0381267.1"/>
    </source>
</evidence>
<dbReference type="EMBL" id="JACVVD010000004">
    <property type="protein sequence ID" value="MBD0381267.1"/>
    <property type="molecule type" value="Genomic_DNA"/>
</dbReference>
<comment type="caution">
    <text evidence="2">The sequence shown here is derived from an EMBL/GenBank/DDBJ whole genome shotgun (WGS) entry which is preliminary data.</text>
</comment>
<name>A0A926QKA0_9BACL</name>
<dbReference type="RefSeq" id="WP_188175057.1">
    <property type="nucleotide sequence ID" value="NZ_JACVVD010000004.1"/>
</dbReference>
<gene>
    <name evidence="2" type="ORF">ICC18_14170</name>
</gene>
<evidence type="ECO:0000313" key="3">
    <source>
        <dbReference type="Proteomes" id="UP000650466"/>
    </source>
</evidence>
<feature type="transmembrane region" description="Helical" evidence="1">
    <location>
        <begin position="9"/>
        <end position="29"/>
    </location>
</feature>
<organism evidence="2 3">
    <name type="scientific">Paenibacillus sedimenti</name>
    <dbReference type="NCBI Taxonomy" id="2770274"/>
    <lineage>
        <taxon>Bacteria</taxon>
        <taxon>Bacillati</taxon>
        <taxon>Bacillota</taxon>
        <taxon>Bacilli</taxon>
        <taxon>Bacillales</taxon>
        <taxon>Paenibacillaceae</taxon>
        <taxon>Paenibacillus</taxon>
    </lineage>
</organism>